<evidence type="ECO:0000313" key="1">
    <source>
        <dbReference type="EMBL" id="BAS01509.1"/>
    </source>
</evidence>
<name>A0A0H5BQT5_9EUKA</name>
<dbReference type="EMBL" id="AB996599">
    <property type="protein sequence ID" value="BAS01509.1"/>
    <property type="molecule type" value="Genomic_DNA"/>
</dbReference>
<dbReference type="AlphaFoldDB" id="A0A0H5BQT5"/>
<keyword evidence="1" id="KW-0542">Nucleomorph</keyword>
<reference evidence="1" key="1">
    <citation type="journal article" date="2015" name="Genome Biol. Evol.">
        <title>Nucleomorph Genome Sequences of Two Chlorarachniophytes, Amorphochlora amoebiformis and Lotharella vacuolata.</title>
        <authorList>
            <person name="Suzuki S."/>
            <person name="Shirato S."/>
            <person name="Hirakawa Y."/>
            <person name="Ishida K."/>
        </authorList>
    </citation>
    <scope>NUCLEOTIDE SEQUENCE</scope>
    <source>
        <strain evidence="1">CCMP240</strain>
    </source>
</reference>
<proteinExistence type="predicted"/>
<protein>
    <submittedName>
        <fullName evidence="1">Uncharacterized protein</fullName>
    </submittedName>
</protein>
<sequence>MFYSVSLREKFPFFVSFEKRKLNKYIEQRILEYCSVKKSSLVDIIYIFHDHVFCKYFKDKSENYNLNYIYFFIEYRLILFKIEHKEIVYGRLTIDFDIGVEFKNEFIICFIPKMFFFNFFDPFVYNMKNEIIYGVVESNIRVEMKNYRIVCGLNNLVLNYNLKKLALIKHILL</sequence>
<accession>A0A0H5BQT5</accession>
<organism evidence="1">
    <name type="scientific">Lotharella vacuolata</name>
    <dbReference type="NCBI Taxonomy" id="74820"/>
    <lineage>
        <taxon>Eukaryota</taxon>
        <taxon>Sar</taxon>
        <taxon>Rhizaria</taxon>
        <taxon>Cercozoa</taxon>
        <taxon>Chlorarachniophyceae</taxon>
        <taxon>Lotharella</taxon>
    </lineage>
</organism>
<geneLocation type="nucleomorph" evidence="1"/>